<proteinExistence type="predicted"/>
<keyword evidence="2" id="KW-1185">Reference proteome</keyword>
<accession>A0A401FSQ2</accession>
<dbReference type="Proteomes" id="UP000288096">
    <property type="component" value="Unassembled WGS sequence"/>
</dbReference>
<dbReference type="PROSITE" id="PS51257">
    <property type="entry name" value="PROKAR_LIPOPROTEIN"/>
    <property type="match status" value="1"/>
</dbReference>
<reference evidence="2" key="2">
    <citation type="submission" date="2019-01" db="EMBL/GenBank/DDBJ databases">
        <title>Genome sequence of Desulfonema ishimotonii strain Tokyo 01.</title>
        <authorList>
            <person name="Fukui M."/>
        </authorList>
    </citation>
    <scope>NUCLEOTIDE SEQUENCE [LARGE SCALE GENOMIC DNA]</scope>
    <source>
        <strain evidence="2">Tokyo 01</strain>
    </source>
</reference>
<organism evidence="1 2">
    <name type="scientific">Desulfonema ishimotonii</name>
    <dbReference type="NCBI Taxonomy" id="45657"/>
    <lineage>
        <taxon>Bacteria</taxon>
        <taxon>Pseudomonadati</taxon>
        <taxon>Thermodesulfobacteriota</taxon>
        <taxon>Desulfobacteria</taxon>
        <taxon>Desulfobacterales</taxon>
        <taxon>Desulfococcaceae</taxon>
        <taxon>Desulfonema</taxon>
    </lineage>
</organism>
<comment type="caution">
    <text evidence="1">The sequence shown here is derived from an EMBL/GenBank/DDBJ whole genome shotgun (WGS) entry which is preliminary data.</text>
</comment>
<gene>
    <name evidence="1" type="ORF">DENIS_0943</name>
</gene>
<protein>
    <recommendedName>
        <fullName evidence="3">DUF1573 domain-containing protein</fullName>
    </recommendedName>
</protein>
<evidence type="ECO:0000313" key="2">
    <source>
        <dbReference type="Proteomes" id="UP000288096"/>
    </source>
</evidence>
<dbReference type="EMBL" id="BEXT01000001">
    <property type="protein sequence ID" value="GBC60001.1"/>
    <property type="molecule type" value="Genomic_DNA"/>
</dbReference>
<reference evidence="2" key="1">
    <citation type="submission" date="2017-11" db="EMBL/GenBank/DDBJ databases">
        <authorList>
            <person name="Watanabe M."/>
            <person name="Kojima H."/>
        </authorList>
    </citation>
    <scope>NUCLEOTIDE SEQUENCE [LARGE SCALE GENOMIC DNA]</scope>
    <source>
        <strain evidence="2">Tokyo 01</strain>
    </source>
</reference>
<evidence type="ECO:0008006" key="3">
    <source>
        <dbReference type="Google" id="ProtNLM"/>
    </source>
</evidence>
<evidence type="ECO:0000313" key="1">
    <source>
        <dbReference type="EMBL" id="GBC60001.1"/>
    </source>
</evidence>
<sequence length="91" mass="9843">MKFPEIVTPGVLLSLLILATWTGCAPSSVSENPALRETAQPVLSRKAPPALYLPETGHEFEPVRAGTPVSHDFFVRNVGENVLYLRKISGG</sequence>
<name>A0A401FSQ2_9BACT</name>
<dbReference type="AlphaFoldDB" id="A0A401FSQ2"/>